<feature type="transmembrane region" description="Helical" evidence="10">
    <location>
        <begin position="927"/>
        <end position="948"/>
    </location>
</feature>
<feature type="transmembrane region" description="Helical" evidence="10">
    <location>
        <begin position="474"/>
        <end position="501"/>
    </location>
</feature>
<dbReference type="GO" id="GO:0015562">
    <property type="term" value="F:efflux transmembrane transporter activity"/>
    <property type="evidence" value="ECO:0007669"/>
    <property type="project" value="InterPro"/>
</dbReference>
<dbReference type="FunFam" id="3.30.2090.10:FF:000002">
    <property type="entry name" value="Efflux pump membrane transporter"/>
    <property type="match status" value="1"/>
</dbReference>
<dbReference type="PRINTS" id="PR00702">
    <property type="entry name" value="ACRIFLAVINRP"/>
</dbReference>
<dbReference type="KEGG" id="deo:CAY53_11760"/>
<keyword evidence="3" id="KW-0813">Transport</keyword>
<evidence type="ECO:0000256" key="9">
    <source>
        <dbReference type="SAM" id="MobiDB-lite"/>
    </source>
</evidence>
<dbReference type="Gene3D" id="3.30.70.1440">
    <property type="entry name" value="Multidrug efflux transporter AcrB pore domain"/>
    <property type="match status" value="1"/>
</dbReference>
<evidence type="ECO:0000256" key="7">
    <source>
        <dbReference type="ARBA" id="ARBA00022989"/>
    </source>
</evidence>
<feature type="transmembrane region" description="Helical" evidence="10">
    <location>
        <begin position="901"/>
        <end position="921"/>
    </location>
</feature>
<dbReference type="SUPFAM" id="SSF82693">
    <property type="entry name" value="Multidrug efflux transporter AcrB pore domain, PN1, PN2, PC1 and PC2 subdomains"/>
    <property type="match status" value="4"/>
</dbReference>
<keyword evidence="5" id="KW-0997">Cell inner membrane</keyword>
<dbReference type="GO" id="GO:0005886">
    <property type="term" value="C:plasma membrane"/>
    <property type="evidence" value="ECO:0007669"/>
    <property type="project" value="UniProtKB-SubCell"/>
</dbReference>
<sequence>MARFFIDRPIFAWVIAIVIMLAGLLAIDTLPIAQYPEIAPPSVRVTTSYRGAAASTVESNVVQVIEENMTGLDNFLYMKSESASSGRVSMTLTFESGTDPDMAQVQVQNKLQGALSNLPQAVQQEGVSVAKANDTFLMLVSLISPDGSLDNYDLNDFLVSNMRDPVSRLEGVGSVQVFGSGYAMRVWLDPHKLNSHKLTPSDVTNAIAVQNKQVTVGALGGAPSIPGQQTSFTLMAQMMMTNIDEFKDILLKVNADGSQVRLRDVARISVGAENYNAYGVYAKDGQIQPSASMAIMLGSGANAMATAQRVRAKVKELEIYFPPGVQALFPYDTTTFVKVSITEVAHTLVEAIILVFLVMYLFLQNFRATLVPTIAVPVVLLGTFGIMSLLGYSINTLTMFGLVLAIGLLVDDAIVVVENVERVMREEGLSPREATRKSMDQITGALIGIALVLSAVFVPMAFMGGATGQIYRQFSITIVSAMGLSVLVALTLSPALCASLLQPVNQAKHQEKRGFFGWFNRGFEASADRYRDTVRHVLYAPGRGILTYLVILGIMGLLFAKLPSAFIPEEDQGVFVTLFQLPAGATLERTMAVQKEVLKYYTTDEGENIEGVIGIVGFSFAGMAQNMGMAFAQLKDWSLRPRADQSVDAILGRAMQRFARIKEGIVISFNLPAVPALGLATGFDLFLQDRAGLGHAKLLEARNQLLGLASQNPNLVRVRPNGMDDVPEYHLDMDYEQVMAQGVSISDLNNTLAIAWGSSYVNDFLYKGRVKKVMVQADAPYRMTPENVDQWYVRNNQGAMVPISAVTSGAWSYGSPRLERYNSYPAVEIQGEPIRGKSSGDAMRIMEELIKQLPEGFGFEWTGTSFQEQRAGQQAPFLYAVSLLVVFLCLAALYESWTVPFAVIMSVPLGVLGALAATWLRGLENDVYFQVGLLTTIGLSAKNAILIVEFAKRRVDKGREVVEATVRAARQRLRPILMTSMAFIFGVLPLAISSGAGANARHAIGTGVAGGMLSATFLAVIFVPVFYVVVVKTFTRHGGKARNPETDKASAPAGPVQSN</sequence>
<dbReference type="GO" id="GO:0042910">
    <property type="term" value="F:xenobiotic transmembrane transporter activity"/>
    <property type="evidence" value="ECO:0007669"/>
    <property type="project" value="TreeGrafter"/>
</dbReference>
<dbReference type="Pfam" id="PF00873">
    <property type="entry name" value="ACR_tran"/>
    <property type="match status" value="1"/>
</dbReference>
<feature type="transmembrane region" description="Helical" evidence="10">
    <location>
        <begin position="545"/>
        <end position="562"/>
    </location>
</feature>
<feature type="transmembrane region" description="Helical" evidence="10">
    <location>
        <begin position="400"/>
        <end position="420"/>
    </location>
</feature>
<feature type="transmembrane region" description="Helical" evidence="10">
    <location>
        <begin position="344"/>
        <end position="363"/>
    </location>
</feature>
<dbReference type="Proteomes" id="UP000239867">
    <property type="component" value="Chromosome"/>
</dbReference>
<dbReference type="InterPro" id="IPR001036">
    <property type="entry name" value="Acrflvin-R"/>
</dbReference>
<comment type="similarity">
    <text evidence="2">Belongs to the resistance-nodulation-cell division (RND) (TC 2.A.6) family.</text>
</comment>
<feature type="transmembrane region" description="Helical" evidence="10">
    <location>
        <begin position="441"/>
        <end position="462"/>
    </location>
</feature>
<keyword evidence="4" id="KW-1003">Cell membrane</keyword>
<dbReference type="OrthoDB" id="9759330at2"/>
<dbReference type="EMBL" id="CP021255">
    <property type="protein sequence ID" value="AVD72068.1"/>
    <property type="molecule type" value="Genomic_DNA"/>
</dbReference>
<evidence type="ECO:0000256" key="3">
    <source>
        <dbReference type="ARBA" id="ARBA00022448"/>
    </source>
</evidence>
<organism evidence="11 12">
    <name type="scientific">Desulfobulbus oralis</name>
    <dbReference type="NCBI Taxonomy" id="1986146"/>
    <lineage>
        <taxon>Bacteria</taxon>
        <taxon>Pseudomonadati</taxon>
        <taxon>Thermodesulfobacteriota</taxon>
        <taxon>Desulfobulbia</taxon>
        <taxon>Desulfobulbales</taxon>
        <taxon>Desulfobulbaceae</taxon>
        <taxon>Desulfobulbus</taxon>
    </lineage>
</organism>
<dbReference type="RefSeq" id="WP_104937272.1">
    <property type="nucleotide sequence ID" value="NZ_CP021255.1"/>
</dbReference>
<protein>
    <submittedName>
        <fullName evidence="11">Hydrophobe/amphiphile efflux-1 family RND transporter</fullName>
    </submittedName>
</protein>
<evidence type="ECO:0000256" key="2">
    <source>
        <dbReference type="ARBA" id="ARBA00010942"/>
    </source>
</evidence>
<evidence type="ECO:0000256" key="4">
    <source>
        <dbReference type="ARBA" id="ARBA00022475"/>
    </source>
</evidence>
<accession>A0A2L1GR04</accession>
<keyword evidence="7 10" id="KW-1133">Transmembrane helix</keyword>
<dbReference type="PANTHER" id="PTHR32063">
    <property type="match status" value="1"/>
</dbReference>
<feature type="transmembrane region" description="Helical" evidence="10">
    <location>
        <begin position="370"/>
        <end position="394"/>
    </location>
</feature>
<evidence type="ECO:0000313" key="11">
    <source>
        <dbReference type="EMBL" id="AVD72068.1"/>
    </source>
</evidence>
<feature type="region of interest" description="Disordered" evidence="9">
    <location>
        <begin position="1038"/>
        <end position="1059"/>
    </location>
</feature>
<comment type="subcellular location">
    <subcellularLocation>
        <location evidence="1">Cell inner membrane</location>
        <topology evidence="1">Multi-pass membrane protein</topology>
    </subcellularLocation>
</comment>
<dbReference type="FunFam" id="1.20.1640.10:FF:000001">
    <property type="entry name" value="Efflux pump membrane transporter"/>
    <property type="match status" value="1"/>
</dbReference>
<feature type="transmembrane region" description="Helical" evidence="10">
    <location>
        <begin position="1008"/>
        <end position="1030"/>
    </location>
</feature>
<dbReference type="GO" id="GO:0009636">
    <property type="term" value="P:response to toxic substance"/>
    <property type="evidence" value="ECO:0007669"/>
    <property type="project" value="UniProtKB-ARBA"/>
</dbReference>
<evidence type="ECO:0000313" key="12">
    <source>
        <dbReference type="Proteomes" id="UP000239867"/>
    </source>
</evidence>
<evidence type="ECO:0000256" key="1">
    <source>
        <dbReference type="ARBA" id="ARBA00004429"/>
    </source>
</evidence>
<dbReference type="Gene3D" id="3.30.70.1430">
    <property type="entry name" value="Multidrug efflux transporter AcrB pore domain"/>
    <property type="match status" value="2"/>
</dbReference>
<keyword evidence="12" id="KW-1185">Reference proteome</keyword>
<keyword evidence="6 10" id="KW-0812">Transmembrane</keyword>
<dbReference type="NCBIfam" id="NF000282">
    <property type="entry name" value="RND_permease_1"/>
    <property type="match status" value="1"/>
</dbReference>
<dbReference type="FunFam" id="3.30.70.1430:FF:000001">
    <property type="entry name" value="Efflux pump membrane transporter"/>
    <property type="match status" value="1"/>
</dbReference>
<dbReference type="Gene3D" id="3.30.2090.10">
    <property type="entry name" value="Multidrug efflux transporter AcrB TolC docking domain, DN and DC subdomains"/>
    <property type="match status" value="2"/>
</dbReference>
<dbReference type="FunFam" id="3.30.70.1430:FF:000002">
    <property type="entry name" value="Efflux pump membrane transporter"/>
    <property type="match status" value="1"/>
</dbReference>
<dbReference type="FunFam" id="1.20.1640.10:FF:000002">
    <property type="entry name" value="Efflux pump membrane transporter"/>
    <property type="match status" value="1"/>
</dbReference>
<dbReference type="Gene3D" id="1.20.1640.10">
    <property type="entry name" value="Multidrug efflux transporter AcrB transmembrane domain"/>
    <property type="match status" value="2"/>
</dbReference>
<gene>
    <name evidence="11" type="ORF">CAY53_11760</name>
</gene>
<dbReference type="InterPro" id="IPR004764">
    <property type="entry name" value="MdtF-like"/>
</dbReference>
<feature type="transmembrane region" description="Helical" evidence="10">
    <location>
        <begin position="877"/>
        <end position="894"/>
    </location>
</feature>
<dbReference type="PANTHER" id="PTHR32063:SF13">
    <property type="entry name" value="MULTIDRUG EFFLUX PUMP SUBUNIT ACRB-RELATED"/>
    <property type="match status" value="1"/>
</dbReference>
<name>A0A2L1GR04_9BACT</name>
<dbReference type="Gene3D" id="3.30.70.1320">
    <property type="entry name" value="Multidrug efflux transporter AcrB pore domain like"/>
    <property type="match status" value="1"/>
</dbReference>
<dbReference type="NCBIfam" id="TIGR00915">
    <property type="entry name" value="2A0602"/>
    <property type="match status" value="1"/>
</dbReference>
<evidence type="ECO:0000256" key="6">
    <source>
        <dbReference type="ARBA" id="ARBA00022692"/>
    </source>
</evidence>
<dbReference type="FunFam" id="3.30.2090.10:FF:000001">
    <property type="entry name" value="Efflux pump membrane transporter"/>
    <property type="match status" value="1"/>
</dbReference>
<evidence type="ECO:0000256" key="10">
    <source>
        <dbReference type="SAM" id="Phobius"/>
    </source>
</evidence>
<evidence type="ECO:0000256" key="8">
    <source>
        <dbReference type="ARBA" id="ARBA00023136"/>
    </source>
</evidence>
<proteinExistence type="inferred from homology"/>
<dbReference type="AlphaFoldDB" id="A0A2L1GR04"/>
<keyword evidence="8 10" id="KW-0472">Membrane</keyword>
<dbReference type="InterPro" id="IPR027463">
    <property type="entry name" value="AcrB_DN_DC_subdom"/>
</dbReference>
<dbReference type="SUPFAM" id="SSF82866">
    <property type="entry name" value="Multidrug efflux transporter AcrB transmembrane domain"/>
    <property type="match status" value="2"/>
</dbReference>
<dbReference type="SUPFAM" id="SSF82714">
    <property type="entry name" value="Multidrug efflux transporter AcrB TolC docking domain, DN and DC subdomains"/>
    <property type="match status" value="2"/>
</dbReference>
<reference evidence="11 12" key="1">
    <citation type="journal article" date="2018" name="MBio">
        <title>Insights into the evolution of host association through the isolation and characterization of a novel human periodontal pathobiont, Desulfobulbus oralis.</title>
        <authorList>
            <person name="Cross K.L."/>
            <person name="Chirania P."/>
            <person name="Xiong W."/>
            <person name="Beall C.J."/>
            <person name="Elkins J.G."/>
            <person name="Giannone R.J."/>
            <person name="Griffen A.L."/>
            <person name="Guss A.M."/>
            <person name="Hettich R.L."/>
            <person name="Joshi S.S."/>
            <person name="Mokrzan E.M."/>
            <person name="Martin R.K."/>
            <person name="Zhulin I.B."/>
            <person name="Leys E.J."/>
            <person name="Podar M."/>
        </authorList>
    </citation>
    <scope>NUCLEOTIDE SEQUENCE [LARGE SCALE GENOMIC DNA]</scope>
    <source>
        <strain evidence="11 12">ORNL</strain>
    </source>
</reference>
<feature type="transmembrane region" description="Helical" evidence="10">
    <location>
        <begin position="976"/>
        <end position="996"/>
    </location>
</feature>
<evidence type="ECO:0000256" key="5">
    <source>
        <dbReference type="ARBA" id="ARBA00022519"/>
    </source>
</evidence>